<protein>
    <submittedName>
        <fullName evidence="1">Uncharacterized protein</fullName>
    </submittedName>
</protein>
<dbReference type="VEuPathDB" id="CryptoDB:Cvel_22098"/>
<dbReference type="PhylomeDB" id="A0A0G4GIY7"/>
<reference evidence="1" key="1">
    <citation type="submission" date="2014-11" db="EMBL/GenBank/DDBJ databases">
        <authorList>
            <person name="Otto D Thomas"/>
            <person name="Naeem Raeece"/>
        </authorList>
    </citation>
    <scope>NUCLEOTIDE SEQUENCE</scope>
</reference>
<organism evidence="1">
    <name type="scientific">Chromera velia CCMP2878</name>
    <dbReference type="NCBI Taxonomy" id="1169474"/>
    <lineage>
        <taxon>Eukaryota</taxon>
        <taxon>Sar</taxon>
        <taxon>Alveolata</taxon>
        <taxon>Colpodellida</taxon>
        <taxon>Chromeraceae</taxon>
        <taxon>Chromera</taxon>
    </lineage>
</organism>
<evidence type="ECO:0000313" key="1">
    <source>
        <dbReference type="EMBL" id="CEM29791.1"/>
    </source>
</evidence>
<dbReference type="EMBL" id="CDMZ01001258">
    <property type="protein sequence ID" value="CEM29791.1"/>
    <property type="molecule type" value="Genomic_DNA"/>
</dbReference>
<proteinExistence type="predicted"/>
<sequence>MSKEFSKKVKEHIEEVVSRYIHIDMDFLLEASVGEVIRSFRPVSAETIQKTISDFVNGSSDGEDFCLCLKVGTDVNGLVGGQMALIKAVLANTSREAAEMILRDGADLEVRAGNVSSSIKGGEGRVVARDMALMVACHQLQLGLVDSEFLVAVGAPELDCGLKGYRVGKQALQIACVTTERDLDTPEDQDPED</sequence>
<name>A0A0G4GIY7_9ALVE</name>
<dbReference type="AlphaFoldDB" id="A0A0G4GIY7"/>
<gene>
    <name evidence="1" type="ORF">Cvel_22098</name>
</gene>
<accession>A0A0G4GIY7</accession>